<protein>
    <recommendedName>
        <fullName evidence="3">Importin subunit beta-1/Transportin-1-like TPR repeats domain-containing protein</fullName>
    </recommendedName>
</protein>
<dbReference type="AlphaFoldDB" id="A0A7J7LGE3"/>
<accession>A0A7J7LGE3</accession>
<keyword evidence="5" id="KW-1185">Reference proteome</keyword>
<dbReference type="OrthoDB" id="194358at2759"/>
<dbReference type="PANTHER" id="PTHR24198">
    <property type="entry name" value="ANKYRIN REPEAT AND PROTEIN KINASE DOMAIN-CONTAINING PROTEIN"/>
    <property type="match status" value="1"/>
</dbReference>
<dbReference type="Gene3D" id="1.25.40.20">
    <property type="entry name" value="Ankyrin repeat-containing domain"/>
    <property type="match status" value="1"/>
</dbReference>
<proteinExistence type="predicted"/>
<evidence type="ECO:0000256" key="2">
    <source>
        <dbReference type="ARBA" id="ARBA00023043"/>
    </source>
</evidence>
<name>A0A7J7LGE3_9MAGN</name>
<reference evidence="4 5" key="1">
    <citation type="journal article" date="2020" name="IScience">
        <title>Genome Sequencing of the Endangered Kingdonia uniflora (Circaeasteraceae, Ranunculales) Reveals Potential Mechanisms of Evolutionary Specialization.</title>
        <authorList>
            <person name="Sun Y."/>
            <person name="Deng T."/>
            <person name="Zhang A."/>
            <person name="Moore M.J."/>
            <person name="Landis J.B."/>
            <person name="Lin N."/>
            <person name="Zhang H."/>
            <person name="Zhang X."/>
            <person name="Huang J."/>
            <person name="Zhang X."/>
            <person name="Sun H."/>
            <person name="Wang H."/>
        </authorList>
    </citation>
    <scope>NUCLEOTIDE SEQUENCE [LARGE SCALE GENOMIC DNA]</scope>
    <source>
        <strain evidence="4">TB1705</strain>
        <tissue evidence="4">Leaf</tissue>
    </source>
</reference>
<dbReference type="SUPFAM" id="SSF48403">
    <property type="entry name" value="Ankyrin repeat"/>
    <property type="match status" value="1"/>
</dbReference>
<dbReference type="EMBL" id="JACGCM010002300">
    <property type="protein sequence ID" value="KAF6141652.1"/>
    <property type="molecule type" value="Genomic_DNA"/>
</dbReference>
<dbReference type="InterPro" id="IPR036770">
    <property type="entry name" value="Ankyrin_rpt-contain_sf"/>
</dbReference>
<sequence length="322" mass="36773">MCSERQKIAFIACKFQICFLQGTVFLTPPMEPYGYSLPVPSLDKGGGKRINFMVLDTWKRMTCNTEQFSVLGKISQVKLSPKRLKKLVSLTTFHRKLDMVEIMLERYPSLLDQTTVYDRLPVLHIVVANGRFGVLSLILDRFANPDILNHHKQISCLQKLIQAGANIFMLGSLYGKTCLHHTTYYRHFDCLQAIFLAAQSSPVANSWRFMRIVNVRDGNGATPLHLAARQRRPNFLKLRQALLCGALQVIIQKLSTSDETKTIILQSADQMMMLFLKVFACRSSTVHEEAMLAIGDLAYTTEAHFENYMKEFHMYLEMVIPN</sequence>
<keyword evidence="2" id="KW-0040">ANK repeat</keyword>
<evidence type="ECO:0000313" key="4">
    <source>
        <dbReference type="EMBL" id="KAF6141652.1"/>
    </source>
</evidence>
<dbReference type="PANTHER" id="PTHR24198:SF165">
    <property type="entry name" value="ANKYRIN REPEAT-CONTAINING PROTEIN-RELATED"/>
    <property type="match status" value="1"/>
</dbReference>
<dbReference type="Pfam" id="PF25574">
    <property type="entry name" value="TPR_IMB1"/>
    <property type="match status" value="1"/>
</dbReference>
<comment type="caution">
    <text evidence="4">The sequence shown here is derived from an EMBL/GenBank/DDBJ whole genome shotgun (WGS) entry which is preliminary data.</text>
</comment>
<dbReference type="Gene3D" id="1.25.10.10">
    <property type="entry name" value="Leucine-rich Repeat Variant"/>
    <property type="match status" value="1"/>
</dbReference>
<dbReference type="SMART" id="SM00248">
    <property type="entry name" value="ANK"/>
    <property type="match status" value="3"/>
</dbReference>
<dbReference type="InterPro" id="IPR002110">
    <property type="entry name" value="Ankyrin_rpt"/>
</dbReference>
<dbReference type="InterPro" id="IPR058584">
    <property type="entry name" value="IMB1_TNPO1-like_TPR"/>
</dbReference>
<feature type="domain" description="Importin subunit beta-1/Transportin-1-like TPR repeats" evidence="3">
    <location>
        <begin position="239"/>
        <end position="317"/>
    </location>
</feature>
<evidence type="ECO:0000256" key="1">
    <source>
        <dbReference type="ARBA" id="ARBA00022737"/>
    </source>
</evidence>
<evidence type="ECO:0000313" key="5">
    <source>
        <dbReference type="Proteomes" id="UP000541444"/>
    </source>
</evidence>
<keyword evidence="1" id="KW-0677">Repeat</keyword>
<dbReference type="Pfam" id="PF12796">
    <property type="entry name" value="Ank_2"/>
    <property type="match status" value="1"/>
</dbReference>
<evidence type="ECO:0000259" key="3">
    <source>
        <dbReference type="Pfam" id="PF25574"/>
    </source>
</evidence>
<dbReference type="Proteomes" id="UP000541444">
    <property type="component" value="Unassembled WGS sequence"/>
</dbReference>
<organism evidence="4 5">
    <name type="scientific">Kingdonia uniflora</name>
    <dbReference type="NCBI Taxonomy" id="39325"/>
    <lineage>
        <taxon>Eukaryota</taxon>
        <taxon>Viridiplantae</taxon>
        <taxon>Streptophyta</taxon>
        <taxon>Embryophyta</taxon>
        <taxon>Tracheophyta</taxon>
        <taxon>Spermatophyta</taxon>
        <taxon>Magnoliopsida</taxon>
        <taxon>Ranunculales</taxon>
        <taxon>Circaeasteraceae</taxon>
        <taxon>Kingdonia</taxon>
    </lineage>
</organism>
<dbReference type="InterPro" id="IPR011989">
    <property type="entry name" value="ARM-like"/>
</dbReference>
<gene>
    <name evidence="4" type="ORF">GIB67_001204</name>
</gene>